<accession>A0A4U1L092</accession>
<dbReference type="InterPro" id="IPR036135">
    <property type="entry name" value="MoeA_linker/N_sf"/>
</dbReference>
<keyword evidence="6" id="KW-0479">Metal-binding</keyword>
<dbReference type="CDD" id="cd00887">
    <property type="entry name" value="MoeA"/>
    <property type="match status" value="1"/>
</dbReference>
<evidence type="ECO:0000256" key="3">
    <source>
        <dbReference type="ARBA" id="ARBA00010763"/>
    </source>
</evidence>
<dbReference type="InterPro" id="IPR005111">
    <property type="entry name" value="MoeA_C_domain_IV"/>
</dbReference>
<evidence type="ECO:0000259" key="7">
    <source>
        <dbReference type="SMART" id="SM00852"/>
    </source>
</evidence>
<gene>
    <name evidence="8" type="ORF">FBR43_04665</name>
</gene>
<dbReference type="GO" id="GO:0005829">
    <property type="term" value="C:cytosol"/>
    <property type="evidence" value="ECO:0007669"/>
    <property type="project" value="TreeGrafter"/>
</dbReference>
<dbReference type="SUPFAM" id="SSF63867">
    <property type="entry name" value="MoeA C-terminal domain-like"/>
    <property type="match status" value="1"/>
</dbReference>
<dbReference type="SUPFAM" id="SSF63882">
    <property type="entry name" value="MoeA N-terminal region -like"/>
    <property type="match status" value="1"/>
</dbReference>
<protein>
    <recommendedName>
        <fullName evidence="6">Molybdopterin molybdenumtransferase</fullName>
        <ecNumber evidence="6">2.10.1.1</ecNumber>
    </recommendedName>
</protein>
<comment type="function">
    <text evidence="1 6">Catalyzes the insertion of molybdate into adenylated molybdopterin with the concomitant release of AMP.</text>
</comment>
<comment type="catalytic activity">
    <reaction evidence="5">
        <text>adenylyl-molybdopterin + molybdate = Mo-molybdopterin + AMP + H(+)</text>
        <dbReference type="Rhea" id="RHEA:35047"/>
        <dbReference type="ChEBI" id="CHEBI:15378"/>
        <dbReference type="ChEBI" id="CHEBI:36264"/>
        <dbReference type="ChEBI" id="CHEBI:62727"/>
        <dbReference type="ChEBI" id="CHEBI:71302"/>
        <dbReference type="ChEBI" id="CHEBI:456215"/>
        <dbReference type="EC" id="2.10.1.1"/>
    </reaction>
</comment>
<reference evidence="8 9" key="1">
    <citation type="submission" date="2019-04" db="EMBL/GenBank/DDBJ databases">
        <authorList>
            <person name="Yang Y."/>
            <person name="Wei D."/>
        </authorList>
    </citation>
    <scope>NUCLEOTIDE SEQUENCE [LARGE SCALE GENOMIC DNA]</scope>
    <source>
        <strain evidence="8 9">L-1-4w-11</strain>
    </source>
</reference>
<dbReference type="Gene3D" id="3.40.980.10">
    <property type="entry name" value="MoaB/Mog-like domain"/>
    <property type="match status" value="1"/>
</dbReference>
<dbReference type="GO" id="GO:0061599">
    <property type="term" value="F:molybdopterin molybdotransferase activity"/>
    <property type="evidence" value="ECO:0007669"/>
    <property type="project" value="UniProtKB-UniRule"/>
</dbReference>
<dbReference type="Gene3D" id="2.40.340.10">
    <property type="entry name" value="MoeA, C-terminal, domain IV"/>
    <property type="match status" value="1"/>
</dbReference>
<comment type="caution">
    <text evidence="8">The sequence shown here is derived from an EMBL/GenBank/DDBJ whole genome shotgun (WGS) entry which is preliminary data.</text>
</comment>
<dbReference type="InterPro" id="IPR038987">
    <property type="entry name" value="MoeA-like"/>
</dbReference>
<dbReference type="EMBL" id="SWKR01000002">
    <property type="protein sequence ID" value="TKD50127.1"/>
    <property type="molecule type" value="Genomic_DNA"/>
</dbReference>
<dbReference type="Proteomes" id="UP000309138">
    <property type="component" value="Unassembled WGS sequence"/>
</dbReference>
<dbReference type="SUPFAM" id="SSF53218">
    <property type="entry name" value="Molybdenum cofactor biosynthesis proteins"/>
    <property type="match status" value="1"/>
</dbReference>
<dbReference type="Gene3D" id="3.90.105.10">
    <property type="entry name" value="Molybdopterin biosynthesis moea protein, domain 2"/>
    <property type="match status" value="1"/>
</dbReference>
<feature type="domain" description="MoaB/Mog" evidence="7">
    <location>
        <begin position="174"/>
        <end position="305"/>
    </location>
</feature>
<dbReference type="Pfam" id="PF03454">
    <property type="entry name" value="MoeA_C"/>
    <property type="match status" value="1"/>
</dbReference>
<dbReference type="SMART" id="SM00852">
    <property type="entry name" value="MoCF_biosynth"/>
    <property type="match status" value="1"/>
</dbReference>
<evidence type="ECO:0000256" key="2">
    <source>
        <dbReference type="ARBA" id="ARBA00005046"/>
    </source>
</evidence>
<dbReference type="RefSeq" id="WP_136942069.1">
    <property type="nucleotide sequence ID" value="NZ_SWKR01000002.1"/>
</dbReference>
<keyword evidence="6" id="KW-0460">Magnesium</keyword>
<sequence>MIAIDEALARLIALAPPIAREEAPLARAAGRWLADDVMALRTQPAHDLSAMDGYALRFADLDASLTVIGESAAGRPFPGRVEPGQAVRIFTGAAVPAGADTVLVQEEAAIDGTVLRLAGEGPGRAGRHIRRAGLDFHAGDTIVRTGERIGAARIGLAALAGLATLPVRRPVRVALFGTGDEIGAGPDALPDSNTPMLAAALRDLPVEIVARAVLPDDLHAIAAALGDTPADLIVTTGGASVGDHDLVRPAIEAAGGRIDFWKIAMRPGKPMLAGRIGDAMIVGLPGNPVAAFVTTHRFVRPLLAAMSGGSLALSPRRLPLGAPLPANDRRADHLRGVIRDDRVFPAPTQDSSMLATLAASDCLILRAPFAPTAPAGESVEILDLA</sequence>
<dbReference type="GO" id="GO:0046872">
    <property type="term" value="F:metal ion binding"/>
    <property type="evidence" value="ECO:0007669"/>
    <property type="project" value="UniProtKB-UniRule"/>
</dbReference>
<dbReference type="InterPro" id="IPR001453">
    <property type="entry name" value="MoaB/Mog_dom"/>
</dbReference>
<dbReference type="InterPro" id="IPR036425">
    <property type="entry name" value="MoaB/Mog-like_dom_sf"/>
</dbReference>
<name>A0A4U1L092_9SPHN</name>
<proteinExistence type="inferred from homology"/>
<dbReference type="PANTHER" id="PTHR10192:SF5">
    <property type="entry name" value="GEPHYRIN"/>
    <property type="match status" value="1"/>
</dbReference>
<evidence type="ECO:0000313" key="8">
    <source>
        <dbReference type="EMBL" id="TKD50127.1"/>
    </source>
</evidence>
<keyword evidence="6 8" id="KW-0808">Transferase</keyword>
<dbReference type="UniPathway" id="UPA00344"/>
<dbReference type="InterPro" id="IPR036688">
    <property type="entry name" value="MoeA_C_domain_IV_sf"/>
</dbReference>
<keyword evidence="9" id="KW-1185">Reference proteome</keyword>
<dbReference type="Pfam" id="PF00994">
    <property type="entry name" value="MoCF_biosynth"/>
    <property type="match status" value="1"/>
</dbReference>
<comment type="cofactor">
    <cofactor evidence="6">
        <name>Mg(2+)</name>
        <dbReference type="ChEBI" id="CHEBI:18420"/>
    </cofactor>
</comment>
<evidence type="ECO:0000256" key="5">
    <source>
        <dbReference type="ARBA" id="ARBA00047317"/>
    </source>
</evidence>
<comment type="similarity">
    <text evidence="3 6">Belongs to the MoeA family.</text>
</comment>
<evidence type="ECO:0000313" key="9">
    <source>
        <dbReference type="Proteomes" id="UP000309138"/>
    </source>
</evidence>
<comment type="pathway">
    <text evidence="2 6">Cofactor biosynthesis; molybdopterin biosynthesis.</text>
</comment>
<evidence type="ECO:0000256" key="4">
    <source>
        <dbReference type="ARBA" id="ARBA00023150"/>
    </source>
</evidence>
<dbReference type="OrthoDB" id="9804758at2"/>
<dbReference type="Pfam" id="PF03453">
    <property type="entry name" value="MoeA_N"/>
    <property type="match status" value="1"/>
</dbReference>
<keyword evidence="6" id="KW-0500">Molybdenum</keyword>
<dbReference type="GO" id="GO:0006777">
    <property type="term" value="P:Mo-molybdopterin cofactor biosynthetic process"/>
    <property type="evidence" value="ECO:0007669"/>
    <property type="project" value="UniProtKB-UniRule"/>
</dbReference>
<dbReference type="PANTHER" id="PTHR10192">
    <property type="entry name" value="MOLYBDOPTERIN BIOSYNTHESIS PROTEIN"/>
    <property type="match status" value="1"/>
</dbReference>
<organism evidence="8 9">
    <name type="scientific">Sphingomonas baiyangensis</name>
    <dbReference type="NCBI Taxonomy" id="2572576"/>
    <lineage>
        <taxon>Bacteria</taxon>
        <taxon>Pseudomonadati</taxon>
        <taxon>Pseudomonadota</taxon>
        <taxon>Alphaproteobacteria</taxon>
        <taxon>Sphingomonadales</taxon>
        <taxon>Sphingomonadaceae</taxon>
        <taxon>Sphingomonas</taxon>
    </lineage>
</organism>
<evidence type="ECO:0000256" key="6">
    <source>
        <dbReference type="RuleBase" id="RU365090"/>
    </source>
</evidence>
<keyword evidence="4 6" id="KW-0501">Molybdenum cofactor biosynthesis</keyword>
<dbReference type="AlphaFoldDB" id="A0A4U1L092"/>
<evidence type="ECO:0000256" key="1">
    <source>
        <dbReference type="ARBA" id="ARBA00002901"/>
    </source>
</evidence>
<dbReference type="EC" id="2.10.1.1" evidence="6"/>
<dbReference type="Gene3D" id="2.170.190.11">
    <property type="entry name" value="Molybdopterin biosynthesis moea protein, domain 3"/>
    <property type="match status" value="1"/>
</dbReference>
<dbReference type="InterPro" id="IPR005110">
    <property type="entry name" value="MoeA_linker/N"/>
</dbReference>